<proteinExistence type="predicted"/>
<keyword evidence="1" id="KW-0732">Signal</keyword>
<gene>
    <name evidence="2" type="ordered locus">Rta_21790</name>
</gene>
<keyword evidence="3" id="KW-1185">Reference proteome</keyword>
<sequence>MRSIDKQQLRSARPRALAMSALATMCLAACGGGGGGGADAASAQGAMSSPSGTTASAAAPVQAVGPITTGPQAQRINGTTAGNQVGSAIARLASGGHVVAWNSQAVDGTTAVCAQRYAADGQAAGAQACIPTRGATTNIKPAVAALADGGHVIAWVVRDDGGSQTGVRTQRYDANGTPAGAEQKVNLRSGDELYPVAAAGLAGGGYVIAWKSTTSDILVRRFDAAGMPQGEEQRANAFLSRTGGSRYSPAVASLADGGWVVGWSSQFQDGASGSAIYVQRFGADGAPAGSETRVSDPAQNGVNPALAPLAGGGYLLTWQSGERVLAQRFATDGAAQDAATPVDASEVAADCYQRHAPTSCRITQRTPALAVLEDGSYVITWNAGPGNYLYARRFSAQGGALGAVTQLADGQGPAVAATGAGGFMVSWHAWDLDGDMGGIYGRRFDASAAR</sequence>
<organism evidence="2 3">
    <name type="scientific">Ramlibacter tataouinensis (strain ATCC BAA-407 / DSM 14655 / LMG 21543 / TTB310)</name>
    <dbReference type="NCBI Taxonomy" id="365046"/>
    <lineage>
        <taxon>Bacteria</taxon>
        <taxon>Pseudomonadati</taxon>
        <taxon>Pseudomonadota</taxon>
        <taxon>Betaproteobacteria</taxon>
        <taxon>Burkholderiales</taxon>
        <taxon>Comamonadaceae</taxon>
        <taxon>Ramlibacter</taxon>
    </lineage>
</organism>
<evidence type="ECO:0000313" key="2">
    <source>
        <dbReference type="EMBL" id="AEG93275.1"/>
    </source>
</evidence>
<dbReference type="EMBL" id="CP000245">
    <property type="protein sequence ID" value="AEG93275.1"/>
    <property type="molecule type" value="Genomic_DNA"/>
</dbReference>
<reference evidence="2 3" key="2">
    <citation type="journal article" date="2011" name="PLoS ONE">
        <title>The Cyst-Dividing Bacterium Ramlibacter tataouinensis TTB310 Genome Reveals a Well-Stocked Toolbox for Adaptation to a Desert Environment.</title>
        <authorList>
            <person name="De Luca G."/>
            <person name="Barakat M."/>
            <person name="Ortet P."/>
            <person name="Fochesato S."/>
            <person name="Jourlin-Castelli C."/>
            <person name="Ansaldi M."/>
            <person name="Py B."/>
            <person name="Fichant G."/>
            <person name="Coutinho P.M."/>
            <person name="Voulhoux R."/>
            <person name="Bastien O."/>
            <person name="Marechal E."/>
            <person name="Henrissat B."/>
            <person name="Quentin Y."/>
            <person name="Noirot P."/>
            <person name="Filloux A."/>
            <person name="Mejean V."/>
            <person name="Dubow M.S."/>
            <person name="Barras F."/>
            <person name="Barbe V."/>
            <person name="Weissenbach J."/>
            <person name="Mihalcescu I."/>
            <person name="Vermeglio A."/>
            <person name="Achouak W."/>
            <person name="Heulin T."/>
        </authorList>
    </citation>
    <scope>NUCLEOTIDE SEQUENCE [LARGE SCALE GENOMIC DNA]</scope>
    <source>
        <strain evidence="3">ATCC BAA-407 / DSM 14655 / LMG 21543 / TTB310</strain>
    </source>
</reference>
<dbReference type="Proteomes" id="UP000008385">
    <property type="component" value="Chromosome"/>
</dbReference>
<dbReference type="PATRIC" id="fig|365046.3.peg.2232"/>
<feature type="chain" id="PRO_5003329492" evidence="1">
    <location>
        <begin position="32"/>
        <end position="450"/>
    </location>
</feature>
<dbReference type="KEGG" id="rta:Rta_21790"/>
<dbReference type="AlphaFoldDB" id="F5XZA5"/>
<dbReference type="OrthoDB" id="8904792at2"/>
<accession>F5XZA5</accession>
<dbReference type="RefSeq" id="WP_013901507.1">
    <property type="nucleotide sequence ID" value="NC_015677.1"/>
</dbReference>
<evidence type="ECO:0000256" key="1">
    <source>
        <dbReference type="SAM" id="SignalP"/>
    </source>
</evidence>
<reference evidence="3" key="1">
    <citation type="submission" date="2006-01" db="EMBL/GenBank/DDBJ databases">
        <title>Genome of the cyst-dividing bacterium Ramlibacter tataouinensis.</title>
        <authorList>
            <person name="Barakat M."/>
            <person name="Ortet P."/>
            <person name="De Luca G."/>
            <person name="Jourlin-Castelli C."/>
            <person name="Ansaldi M."/>
            <person name="Py B."/>
            <person name="Fichant G."/>
            <person name="Coutinho P."/>
            <person name="Voulhoux R."/>
            <person name="Bastien O."/>
            <person name="Roy S."/>
            <person name="Marechal E."/>
            <person name="Henrissat B."/>
            <person name="Quentin Y."/>
            <person name="Noirot P."/>
            <person name="Filloux A."/>
            <person name="Mejean V."/>
            <person name="DuBow M."/>
            <person name="Barras F."/>
            <person name="Heulin T."/>
        </authorList>
    </citation>
    <scope>NUCLEOTIDE SEQUENCE [LARGE SCALE GENOMIC DNA]</scope>
    <source>
        <strain evidence="3">ATCC BAA-407 / DSM 14655 / LMG 21543 / TTB310</strain>
    </source>
</reference>
<feature type="signal peptide" evidence="1">
    <location>
        <begin position="1"/>
        <end position="31"/>
    </location>
</feature>
<dbReference type="STRING" id="365046.Rta_21790"/>
<protein>
    <submittedName>
        <fullName evidence="2">Uncharacterized protein</fullName>
    </submittedName>
</protein>
<dbReference type="HOGENOM" id="CLU_582496_0_0_4"/>
<evidence type="ECO:0000313" key="3">
    <source>
        <dbReference type="Proteomes" id="UP000008385"/>
    </source>
</evidence>
<dbReference type="eggNOG" id="COG2931">
    <property type="taxonomic scope" value="Bacteria"/>
</dbReference>
<name>F5XZA5_RAMTT</name>